<evidence type="ECO:0000313" key="3">
    <source>
        <dbReference type="Proteomes" id="UP001500443"/>
    </source>
</evidence>
<dbReference type="EMBL" id="BAAAPF010000223">
    <property type="protein sequence ID" value="GAA2140727.1"/>
    <property type="molecule type" value="Genomic_DNA"/>
</dbReference>
<keyword evidence="1" id="KW-0472">Membrane</keyword>
<accession>A0ABN2ZDP6</accession>
<feature type="transmembrane region" description="Helical" evidence="1">
    <location>
        <begin position="38"/>
        <end position="60"/>
    </location>
</feature>
<keyword evidence="3" id="KW-1185">Reference proteome</keyword>
<organism evidence="2 3">
    <name type="scientific">Streptomyces synnematoformans</name>
    <dbReference type="NCBI Taxonomy" id="415721"/>
    <lineage>
        <taxon>Bacteria</taxon>
        <taxon>Bacillati</taxon>
        <taxon>Actinomycetota</taxon>
        <taxon>Actinomycetes</taxon>
        <taxon>Kitasatosporales</taxon>
        <taxon>Streptomycetaceae</taxon>
        <taxon>Streptomyces</taxon>
    </lineage>
</organism>
<dbReference type="RefSeq" id="WP_344292576.1">
    <property type="nucleotide sequence ID" value="NZ_BAAAPF010000223.1"/>
</dbReference>
<sequence>MLRRRREPVPFASIAEADRFRGNVPVPPPVKRAGIGELAGRVLVGVLIVAGLVGAVAFGIPALQLADDPGSAQHTETVRTP</sequence>
<proteinExistence type="predicted"/>
<protein>
    <submittedName>
        <fullName evidence="2">Uncharacterized protein</fullName>
    </submittedName>
</protein>
<comment type="caution">
    <text evidence="2">The sequence shown here is derived from an EMBL/GenBank/DDBJ whole genome shotgun (WGS) entry which is preliminary data.</text>
</comment>
<keyword evidence="1" id="KW-0812">Transmembrane</keyword>
<keyword evidence="1" id="KW-1133">Transmembrane helix</keyword>
<reference evidence="2 3" key="1">
    <citation type="journal article" date="2019" name="Int. J. Syst. Evol. Microbiol.">
        <title>The Global Catalogue of Microorganisms (GCM) 10K type strain sequencing project: providing services to taxonomists for standard genome sequencing and annotation.</title>
        <authorList>
            <consortium name="The Broad Institute Genomics Platform"/>
            <consortium name="The Broad Institute Genome Sequencing Center for Infectious Disease"/>
            <person name="Wu L."/>
            <person name="Ma J."/>
        </authorList>
    </citation>
    <scope>NUCLEOTIDE SEQUENCE [LARGE SCALE GENOMIC DNA]</scope>
    <source>
        <strain evidence="2 3">JCM 15481</strain>
    </source>
</reference>
<evidence type="ECO:0000313" key="2">
    <source>
        <dbReference type="EMBL" id="GAA2140727.1"/>
    </source>
</evidence>
<evidence type="ECO:0000256" key="1">
    <source>
        <dbReference type="SAM" id="Phobius"/>
    </source>
</evidence>
<gene>
    <name evidence="2" type="ORF">GCM10009802_51050</name>
</gene>
<name>A0ABN2ZDP6_9ACTN</name>
<dbReference type="Proteomes" id="UP001500443">
    <property type="component" value="Unassembled WGS sequence"/>
</dbReference>